<dbReference type="InterPro" id="IPR018649">
    <property type="entry name" value="SHOCT"/>
</dbReference>
<gene>
    <name evidence="3" type="ORF">SAMN04487949_1188</name>
</gene>
<feature type="transmembrane region" description="Helical" evidence="1">
    <location>
        <begin position="53"/>
        <end position="75"/>
    </location>
</feature>
<evidence type="ECO:0000256" key="1">
    <source>
        <dbReference type="SAM" id="Phobius"/>
    </source>
</evidence>
<feature type="domain" description="SHOCT" evidence="2">
    <location>
        <begin position="89"/>
        <end position="114"/>
    </location>
</feature>
<evidence type="ECO:0000259" key="2">
    <source>
        <dbReference type="Pfam" id="PF09851"/>
    </source>
</evidence>
<keyword evidence="1" id="KW-0472">Membrane</keyword>
<keyword evidence="4" id="KW-1185">Reference proteome</keyword>
<evidence type="ECO:0000313" key="4">
    <source>
        <dbReference type="Proteomes" id="UP000199451"/>
    </source>
</evidence>
<keyword evidence="1" id="KW-0812">Transmembrane</keyword>
<organism evidence="3 4">
    <name type="scientific">Halogranum gelatinilyticum</name>
    <dbReference type="NCBI Taxonomy" id="660521"/>
    <lineage>
        <taxon>Archaea</taxon>
        <taxon>Methanobacteriati</taxon>
        <taxon>Methanobacteriota</taxon>
        <taxon>Stenosarchaea group</taxon>
        <taxon>Halobacteria</taxon>
        <taxon>Halobacteriales</taxon>
        <taxon>Haloferacaceae</taxon>
    </lineage>
</organism>
<dbReference type="Proteomes" id="UP000199451">
    <property type="component" value="Unassembled WGS sequence"/>
</dbReference>
<dbReference type="STRING" id="660521.SAMN04487949_1188"/>
<protein>
    <submittedName>
        <fullName evidence="3">Putative membrane protein</fullName>
    </submittedName>
</protein>
<sequence length="118" mass="13287">MTQNETLTRTLLLVVAAIILLPILSMAFMMPMMGMWGWGHMADTGMWGVGGGSWVWVMMWVIPLVLIGGLGYLFYRSLSGVVDESTDPALEELRIAYARGDISDEEFERRRQRLGESE</sequence>
<keyword evidence="1" id="KW-1133">Transmembrane helix</keyword>
<name>A0A1G9R593_9EURY</name>
<dbReference type="EMBL" id="FNHL01000001">
    <property type="protein sequence ID" value="SDM18449.1"/>
    <property type="molecule type" value="Genomic_DNA"/>
</dbReference>
<evidence type="ECO:0000313" key="3">
    <source>
        <dbReference type="EMBL" id="SDM18449.1"/>
    </source>
</evidence>
<dbReference type="Pfam" id="PF09851">
    <property type="entry name" value="SHOCT"/>
    <property type="match status" value="1"/>
</dbReference>
<dbReference type="RefSeq" id="WP_089694990.1">
    <property type="nucleotide sequence ID" value="NZ_FNHL01000001.1"/>
</dbReference>
<accession>A0A1G9R593</accession>
<reference evidence="4" key="1">
    <citation type="submission" date="2016-10" db="EMBL/GenBank/DDBJ databases">
        <authorList>
            <person name="Varghese N."/>
            <person name="Submissions S."/>
        </authorList>
    </citation>
    <scope>NUCLEOTIDE SEQUENCE [LARGE SCALE GENOMIC DNA]</scope>
    <source>
        <strain evidence="4">CGMCC 1.10119</strain>
    </source>
</reference>
<dbReference type="OrthoDB" id="53394at2157"/>
<dbReference type="AlphaFoldDB" id="A0A1G9R593"/>
<proteinExistence type="predicted"/>
<feature type="transmembrane region" description="Helical" evidence="1">
    <location>
        <begin position="12"/>
        <end position="33"/>
    </location>
</feature>